<gene>
    <name evidence="1" type="ORF">WMSIL1_LOCUS13936</name>
</gene>
<accession>A0A564Z9V7</accession>
<proteinExistence type="predicted"/>
<dbReference type="EMBL" id="CABIJS010000701">
    <property type="protein sequence ID" value="VUZ56285.1"/>
    <property type="molecule type" value="Genomic_DNA"/>
</dbReference>
<protein>
    <submittedName>
        <fullName evidence="1">Uncharacterized protein</fullName>
    </submittedName>
</protein>
<reference evidence="1 2" key="1">
    <citation type="submission" date="2019-07" db="EMBL/GenBank/DDBJ databases">
        <authorList>
            <person name="Jastrzebski P J."/>
            <person name="Paukszto L."/>
            <person name="Jastrzebski P J."/>
        </authorList>
    </citation>
    <scope>NUCLEOTIDE SEQUENCE [LARGE SCALE GENOMIC DNA]</scope>
    <source>
        <strain evidence="1 2">WMS-il1</strain>
    </source>
</reference>
<evidence type="ECO:0000313" key="2">
    <source>
        <dbReference type="Proteomes" id="UP000321570"/>
    </source>
</evidence>
<dbReference type="Proteomes" id="UP000321570">
    <property type="component" value="Unassembled WGS sequence"/>
</dbReference>
<sequence length="97" mass="11108">MSKHAQRFPPLSITTMIHLKSTSALILYRDLTQVTHIKLSLFSTQQQRTRVSYRLICFLLISSLSQHAPLSIYPSVTRFKLVVVPVTKFLAPLYNCC</sequence>
<evidence type="ECO:0000313" key="1">
    <source>
        <dbReference type="EMBL" id="VUZ56285.1"/>
    </source>
</evidence>
<keyword evidence="2" id="KW-1185">Reference proteome</keyword>
<name>A0A564Z9V7_HYMDI</name>
<organism evidence="1 2">
    <name type="scientific">Hymenolepis diminuta</name>
    <name type="common">Rat tapeworm</name>
    <dbReference type="NCBI Taxonomy" id="6216"/>
    <lineage>
        <taxon>Eukaryota</taxon>
        <taxon>Metazoa</taxon>
        <taxon>Spiralia</taxon>
        <taxon>Lophotrochozoa</taxon>
        <taxon>Platyhelminthes</taxon>
        <taxon>Cestoda</taxon>
        <taxon>Eucestoda</taxon>
        <taxon>Cyclophyllidea</taxon>
        <taxon>Hymenolepididae</taxon>
        <taxon>Hymenolepis</taxon>
    </lineage>
</organism>
<dbReference type="AlphaFoldDB" id="A0A564Z9V7"/>